<dbReference type="Pfam" id="PF07679">
    <property type="entry name" value="I-set"/>
    <property type="match status" value="2"/>
</dbReference>
<evidence type="ECO:0000256" key="23">
    <source>
        <dbReference type="SAM" id="SignalP"/>
    </source>
</evidence>
<dbReference type="FunFam" id="2.60.40.10:FF:001641">
    <property type="entry name" value="Myoblast growth factor receptor egl-15"/>
    <property type="match status" value="1"/>
</dbReference>
<feature type="transmembrane region" description="Helical" evidence="22">
    <location>
        <begin position="532"/>
        <end position="554"/>
    </location>
</feature>
<evidence type="ECO:0000256" key="17">
    <source>
        <dbReference type="ARBA" id="ARBA00023319"/>
    </source>
</evidence>
<keyword evidence="9" id="KW-0418">Kinase</keyword>
<dbReference type="Gene3D" id="2.60.40.10">
    <property type="entry name" value="Immunoglobulins"/>
    <property type="match status" value="3"/>
</dbReference>
<sequence>MSRNFRPMIIVSLLLLPTLLWPLLIAAAGQQRYVKRSDITVMNPRFRTHVRPKQEVMLGDRLKLRCEAIGKPQPYVHWYRNDQLISVLKNQARIKINRFSLTIQRVEPGDEGQYSCKVWNQIGQIWRNFTVKIIDLPQWKHRMLEHGRMMALNSNGQSPRLECCQFNVVCLFTFFPVAKDPSELKEFLDPEDLDFISRDRNLKTHARLDDLPQMDFAGHVRAEADENLANWNNNESSLYTTPAWFKQFEREKKLLKIVFFLVIVFGAGAPYWSKPESEFRNVVASPAGREAKLQCRANGDPEPQVIWYKNGVEITPDFERRMGYHVRKWSLILPDLVPSDGGVYTCKVFNKYGEISHNYTVHVVGKKYSGELLLLFTFFFYNEHLERVPHKPIIAPLFPKNLTVHVGENATFSCPVLSDLQPHIEWFRHKQVNGSWHDSNDTWYGQIIYSDPVSFQEDGTEDDDDDDEMNIDPFVLFIQNVTFEHETWYSCVVGNALGVVSKSAWLTVLPAENTPDEASISASSAAHQAKSLWAASAVVIIAITSILAILCVFLKRTRKLRRQLESEKAQSAQGYNGLVATQKMIKINRSDQYLSNGSLAPLITIVPVGRRRISSNTDLTALSEYLMEPDPAWEIDRDRLQLHRVIGEGAFGQVWCADLLPDDSSSLISRRTVAVKMLKSSTTDREMLDLVSEMEVMKKIGKHVNVISLIGCCTQAGPLYVIVEYCSNGNLRDFLKAQRPETDLSDNYEQPNSKLRNRKLLTHKDLVMYAHQIARGMEHLSSKKCIHRDLAARNVLVTEDFVLKIADFGLARDLKEIDYYKKTSDGRLPVKWMAPEALFDHVYTVQSDVWSFGILVWEIMTLGGNPYPSVPVEKLFILLKRGHRMEKPRHCSNEVYQMMLDCWSDRPDDRPTFSEIVQYLDRLITISCSDNYIEVQASLTGDEDFETASKEDDDDDDDDDDDSPDESSDDDDDKSRMETCPMMTGSQKRLTDTIAAATHRSNMLMLSSSSSSSTPYPVRHFYESGFKPPPCLRSQHAGGGFFIEMTGMRTALRPISEVFELEMDQMVPDSPNALLLADSGHSSENSSSPRQSCSSEQQSSTQGSNVSVNSSHSALSSGHGTDGSLTASKEVDLLKKPKDAAVGGSGGGGCGGDRLNGRRHSVPDFSDASMSDVFTDGGSPPDQLVVHRRCWSPPLTDRPRTADDDLVVIKQQKKSNPRGGGGGCSSCEQIFQSSRSSDSSADADGDASSVVGVVRVLANNCRPALQMHDQRKAPPTVIGDHRPFVPRFEYVQQQQQCYRTPTTTAEPAAPATQTTISAVEAETATKMKACPEKSSTTIMIMEDDNDDDADDCCTEPDPVYLQLLVGSRESVV</sequence>
<keyword evidence="7" id="KW-0677">Repeat</keyword>
<dbReference type="STRING" id="6336.A0A0V0SFD3"/>
<keyword evidence="16" id="KW-0325">Glycoprotein</keyword>
<dbReference type="OrthoDB" id="5984265at2759"/>
<dbReference type="InterPro" id="IPR013151">
    <property type="entry name" value="Immunoglobulin_dom"/>
</dbReference>
<feature type="transmembrane region" description="Helical" evidence="22">
    <location>
        <begin position="704"/>
        <end position="723"/>
    </location>
</feature>
<feature type="signal peptide" evidence="23">
    <location>
        <begin position="1"/>
        <end position="22"/>
    </location>
</feature>
<proteinExistence type="predicted"/>
<dbReference type="InterPro" id="IPR001245">
    <property type="entry name" value="Ser-Thr/Tyr_kinase_cat_dom"/>
</dbReference>
<dbReference type="InterPro" id="IPR013098">
    <property type="entry name" value="Ig_I-set"/>
</dbReference>
<evidence type="ECO:0000259" key="24">
    <source>
        <dbReference type="PROSITE" id="PS50011"/>
    </source>
</evidence>
<evidence type="ECO:0000256" key="2">
    <source>
        <dbReference type="ARBA" id="ARBA00011902"/>
    </source>
</evidence>
<evidence type="ECO:0000256" key="16">
    <source>
        <dbReference type="ARBA" id="ARBA00023180"/>
    </source>
</evidence>
<evidence type="ECO:0000256" key="15">
    <source>
        <dbReference type="ARBA" id="ARBA00023170"/>
    </source>
</evidence>
<evidence type="ECO:0000256" key="8">
    <source>
        <dbReference type="ARBA" id="ARBA00022741"/>
    </source>
</evidence>
<gene>
    <name evidence="26" type="primary">FGFR3</name>
    <name evidence="26" type="ORF">T07_3134</name>
</gene>
<keyword evidence="5 22" id="KW-0812">Transmembrane</keyword>
<dbReference type="PANTHER" id="PTHR24416:SF550">
    <property type="entry name" value="FIBROBLAST GROWTH FACTOR RECEPTOR HOMOLOG 1-RELATED"/>
    <property type="match status" value="1"/>
</dbReference>
<accession>A0A0V0SFD3</accession>
<dbReference type="PROSITE" id="PS50011">
    <property type="entry name" value="PROTEIN_KINASE_DOM"/>
    <property type="match status" value="1"/>
</dbReference>
<dbReference type="SUPFAM" id="SSF48726">
    <property type="entry name" value="Immunoglobulin"/>
    <property type="match status" value="3"/>
</dbReference>
<dbReference type="GO" id="GO:0043235">
    <property type="term" value="C:receptor complex"/>
    <property type="evidence" value="ECO:0007669"/>
    <property type="project" value="TreeGrafter"/>
</dbReference>
<feature type="region of interest" description="Disordered" evidence="21">
    <location>
        <begin position="1137"/>
        <end position="1205"/>
    </location>
</feature>
<comment type="function">
    <text evidence="19">Receptor for basic fibroblast growth factor.</text>
</comment>
<dbReference type="InterPro" id="IPR036179">
    <property type="entry name" value="Ig-like_dom_sf"/>
</dbReference>
<protein>
    <recommendedName>
        <fullName evidence="2">receptor protein-tyrosine kinase</fullName>
        <ecNumber evidence="2">2.7.10.1</ecNumber>
    </recommendedName>
</protein>
<evidence type="ECO:0000256" key="1">
    <source>
        <dbReference type="ARBA" id="ARBA00004167"/>
    </source>
</evidence>
<dbReference type="Gene3D" id="3.30.200.20">
    <property type="entry name" value="Phosphorylase Kinase, domain 1"/>
    <property type="match status" value="1"/>
</dbReference>
<keyword evidence="27" id="KW-1185">Reference proteome</keyword>
<evidence type="ECO:0000256" key="11">
    <source>
        <dbReference type="ARBA" id="ARBA00022989"/>
    </source>
</evidence>
<dbReference type="Pfam" id="PF07714">
    <property type="entry name" value="PK_Tyr_Ser-Thr"/>
    <property type="match status" value="1"/>
</dbReference>
<evidence type="ECO:0000313" key="26">
    <source>
        <dbReference type="EMBL" id="KRX25318.1"/>
    </source>
</evidence>
<evidence type="ECO:0000256" key="7">
    <source>
        <dbReference type="ARBA" id="ARBA00022737"/>
    </source>
</evidence>
<evidence type="ECO:0000256" key="14">
    <source>
        <dbReference type="ARBA" id="ARBA00023157"/>
    </source>
</evidence>
<evidence type="ECO:0000256" key="13">
    <source>
        <dbReference type="ARBA" id="ARBA00023137"/>
    </source>
</evidence>
<evidence type="ECO:0000256" key="6">
    <source>
        <dbReference type="ARBA" id="ARBA00022729"/>
    </source>
</evidence>
<evidence type="ECO:0000256" key="21">
    <source>
        <dbReference type="SAM" id="MobiDB-lite"/>
    </source>
</evidence>
<feature type="compositionally biased region" description="Acidic residues" evidence="21">
    <location>
        <begin position="941"/>
        <end position="972"/>
    </location>
</feature>
<dbReference type="InterPro" id="IPR000719">
    <property type="entry name" value="Prot_kinase_dom"/>
</dbReference>
<dbReference type="Proteomes" id="UP000054630">
    <property type="component" value="Unassembled WGS sequence"/>
</dbReference>
<dbReference type="Pfam" id="PF00047">
    <property type="entry name" value="ig"/>
    <property type="match status" value="1"/>
</dbReference>
<evidence type="ECO:0000313" key="27">
    <source>
        <dbReference type="Proteomes" id="UP000054630"/>
    </source>
</evidence>
<keyword evidence="4" id="KW-0808">Transferase</keyword>
<dbReference type="GO" id="GO:0009653">
    <property type="term" value="P:anatomical structure morphogenesis"/>
    <property type="evidence" value="ECO:0007669"/>
    <property type="project" value="UniProtKB-ARBA"/>
</dbReference>
<dbReference type="EC" id="2.7.10.1" evidence="2"/>
<dbReference type="InterPro" id="IPR020635">
    <property type="entry name" value="Tyr_kinase_cat_dom"/>
</dbReference>
<evidence type="ECO:0000256" key="19">
    <source>
        <dbReference type="ARBA" id="ARBA00056965"/>
    </source>
</evidence>
<dbReference type="EMBL" id="JYDL01000012">
    <property type="protein sequence ID" value="KRX25318.1"/>
    <property type="molecule type" value="Genomic_DNA"/>
</dbReference>
<evidence type="ECO:0000259" key="25">
    <source>
        <dbReference type="PROSITE" id="PS50835"/>
    </source>
</evidence>
<evidence type="ECO:0000256" key="18">
    <source>
        <dbReference type="ARBA" id="ARBA00051243"/>
    </source>
</evidence>
<reference evidence="26 27" key="1">
    <citation type="submission" date="2015-01" db="EMBL/GenBank/DDBJ databases">
        <title>Evolution of Trichinella species and genotypes.</title>
        <authorList>
            <person name="Korhonen P.K."/>
            <person name="Edoardo P."/>
            <person name="Giuseppe L.R."/>
            <person name="Gasser R.B."/>
        </authorList>
    </citation>
    <scope>NUCLEOTIDE SEQUENCE [LARGE SCALE GENOMIC DNA]</scope>
    <source>
        <strain evidence="26">ISS37</strain>
    </source>
</reference>
<evidence type="ECO:0000256" key="4">
    <source>
        <dbReference type="ARBA" id="ARBA00022679"/>
    </source>
</evidence>
<feature type="domain" description="Ig-like" evidence="25">
    <location>
        <begin position="44"/>
        <end position="118"/>
    </location>
</feature>
<keyword evidence="10 20" id="KW-0067">ATP-binding</keyword>
<evidence type="ECO:0000256" key="3">
    <source>
        <dbReference type="ARBA" id="ARBA00022553"/>
    </source>
</evidence>
<feature type="compositionally biased region" description="Gly residues" evidence="21">
    <location>
        <begin position="1143"/>
        <end position="1154"/>
    </location>
</feature>
<name>A0A0V0SFD3_9BILA</name>
<evidence type="ECO:0000256" key="10">
    <source>
        <dbReference type="ARBA" id="ARBA00022840"/>
    </source>
</evidence>
<dbReference type="InterPro" id="IPR008266">
    <property type="entry name" value="Tyr_kinase_AS"/>
</dbReference>
<feature type="binding site" evidence="20">
    <location>
        <position position="676"/>
    </location>
    <ligand>
        <name>ATP</name>
        <dbReference type="ChEBI" id="CHEBI:30616"/>
    </ligand>
</feature>
<feature type="domain" description="Ig-like" evidence="25">
    <location>
        <begin position="270"/>
        <end position="362"/>
    </location>
</feature>
<keyword evidence="8 20" id="KW-0547">Nucleotide-binding</keyword>
<keyword evidence="6 23" id="KW-0732">Signal</keyword>
<feature type="domain" description="Ig-like" evidence="25">
    <location>
        <begin position="392"/>
        <end position="507"/>
    </location>
</feature>
<evidence type="ECO:0000256" key="20">
    <source>
        <dbReference type="PROSITE-ProRule" id="PRU10141"/>
    </source>
</evidence>
<dbReference type="InterPro" id="IPR011009">
    <property type="entry name" value="Kinase-like_dom_sf"/>
</dbReference>
<evidence type="ECO:0000256" key="22">
    <source>
        <dbReference type="SAM" id="Phobius"/>
    </source>
</evidence>
<dbReference type="InterPro" id="IPR017441">
    <property type="entry name" value="Protein_kinase_ATP_BS"/>
</dbReference>
<keyword evidence="15 26" id="KW-0675">Receptor</keyword>
<keyword evidence="13" id="KW-0829">Tyrosine-protein kinase</keyword>
<keyword evidence="12 22" id="KW-0472">Membrane</keyword>
<dbReference type="SMART" id="SM00409">
    <property type="entry name" value="IG"/>
    <property type="match status" value="3"/>
</dbReference>
<dbReference type="FunFam" id="3.30.200.20:FF:000593">
    <property type="entry name" value="Predicted protein"/>
    <property type="match status" value="1"/>
</dbReference>
<dbReference type="SMART" id="SM00219">
    <property type="entry name" value="TyrKc"/>
    <property type="match status" value="1"/>
</dbReference>
<evidence type="ECO:0000256" key="9">
    <source>
        <dbReference type="ARBA" id="ARBA00022777"/>
    </source>
</evidence>
<dbReference type="InterPro" id="IPR007110">
    <property type="entry name" value="Ig-like_dom"/>
</dbReference>
<dbReference type="FunFam" id="1.10.510.10:FF:000007">
    <property type="entry name" value="Fibroblast growth factor receptor"/>
    <property type="match status" value="1"/>
</dbReference>
<evidence type="ECO:0000256" key="12">
    <source>
        <dbReference type="ARBA" id="ARBA00023136"/>
    </source>
</evidence>
<dbReference type="SMART" id="SM00408">
    <property type="entry name" value="IGc2"/>
    <property type="match status" value="3"/>
</dbReference>
<evidence type="ECO:0000256" key="5">
    <source>
        <dbReference type="ARBA" id="ARBA00022692"/>
    </source>
</evidence>
<dbReference type="FunFam" id="2.60.40.10:FF:000016">
    <property type="entry name" value="Fibroblast growth factor receptor"/>
    <property type="match status" value="1"/>
</dbReference>
<keyword evidence="17" id="KW-0393">Immunoglobulin domain</keyword>
<dbReference type="GO" id="GO:0004714">
    <property type="term" value="F:transmembrane receptor protein tyrosine kinase activity"/>
    <property type="evidence" value="ECO:0007669"/>
    <property type="project" value="UniProtKB-EC"/>
</dbReference>
<dbReference type="InterPro" id="IPR050122">
    <property type="entry name" value="RTK"/>
</dbReference>
<keyword evidence="11 22" id="KW-1133">Transmembrane helix</keyword>
<dbReference type="GO" id="GO:0007169">
    <property type="term" value="P:cell surface receptor protein tyrosine kinase signaling pathway"/>
    <property type="evidence" value="ECO:0007669"/>
    <property type="project" value="TreeGrafter"/>
</dbReference>
<dbReference type="GO" id="GO:0005886">
    <property type="term" value="C:plasma membrane"/>
    <property type="evidence" value="ECO:0007669"/>
    <property type="project" value="TreeGrafter"/>
</dbReference>
<dbReference type="PANTHER" id="PTHR24416">
    <property type="entry name" value="TYROSINE-PROTEIN KINASE RECEPTOR"/>
    <property type="match status" value="1"/>
</dbReference>
<dbReference type="InterPro" id="IPR013783">
    <property type="entry name" value="Ig-like_fold"/>
</dbReference>
<dbReference type="FunFam" id="2.60.40.10:FF:000020">
    <property type="entry name" value="Fibroblast growth factor receptor"/>
    <property type="match status" value="1"/>
</dbReference>
<keyword evidence="3" id="KW-0597">Phosphoprotein</keyword>
<dbReference type="PROSITE" id="PS00107">
    <property type="entry name" value="PROTEIN_KINASE_ATP"/>
    <property type="match status" value="1"/>
</dbReference>
<dbReference type="PROSITE" id="PS50835">
    <property type="entry name" value="IG_LIKE"/>
    <property type="match status" value="3"/>
</dbReference>
<comment type="catalytic activity">
    <reaction evidence="18">
        <text>L-tyrosyl-[protein] + ATP = O-phospho-L-tyrosyl-[protein] + ADP + H(+)</text>
        <dbReference type="Rhea" id="RHEA:10596"/>
        <dbReference type="Rhea" id="RHEA-COMP:10136"/>
        <dbReference type="Rhea" id="RHEA-COMP:20101"/>
        <dbReference type="ChEBI" id="CHEBI:15378"/>
        <dbReference type="ChEBI" id="CHEBI:30616"/>
        <dbReference type="ChEBI" id="CHEBI:46858"/>
        <dbReference type="ChEBI" id="CHEBI:61978"/>
        <dbReference type="ChEBI" id="CHEBI:456216"/>
        <dbReference type="EC" id="2.7.10.1"/>
    </reaction>
</comment>
<feature type="compositionally biased region" description="Low complexity" evidence="21">
    <location>
        <begin position="1082"/>
        <end position="1119"/>
    </location>
</feature>
<dbReference type="InterPro" id="IPR003599">
    <property type="entry name" value="Ig_sub"/>
</dbReference>
<dbReference type="PROSITE" id="PS00109">
    <property type="entry name" value="PROTEIN_KINASE_TYR"/>
    <property type="match status" value="1"/>
</dbReference>
<dbReference type="Gene3D" id="1.10.510.10">
    <property type="entry name" value="Transferase(Phosphotransferase) domain 1"/>
    <property type="match status" value="1"/>
</dbReference>
<dbReference type="PRINTS" id="PR00109">
    <property type="entry name" value="TYRKINASE"/>
</dbReference>
<feature type="chain" id="PRO_5006868563" description="receptor protein-tyrosine kinase" evidence="23">
    <location>
        <begin position="23"/>
        <end position="1372"/>
    </location>
</feature>
<feature type="region of interest" description="Disordered" evidence="21">
    <location>
        <begin position="1071"/>
        <end position="1125"/>
    </location>
</feature>
<dbReference type="SUPFAM" id="SSF56112">
    <property type="entry name" value="Protein kinase-like (PK-like)"/>
    <property type="match status" value="1"/>
</dbReference>
<keyword evidence="14" id="KW-1015">Disulfide bond</keyword>
<comment type="subcellular location">
    <subcellularLocation>
        <location evidence="1">Membrane</location>
        <topology evidence="1">Single-pass membrane protein</topology>
    </subcellularLocation>
</comment>
<organism evidence="26 27">
    <name type="scientific">Trichinella nelsoni</name>
    <dbReference type="NCBI Taxonomy" id="6336"/>
    <lineage>
        <taxon>Eukaryota</taxon>
        <taxon>Metazoa</taxon>
        <taxon>Ecdysozoa</taxon>
        <taxon>Nematoda</taxon>
        <taxon>Enoplea</taxon>
        <taxon>Dorylaimia</taxon>
        <taxon>Trichinellida</taxon>
        <taxon>Trichinellidae</taxon>
        <taxon>Trichinella</taxon>
    </lineage>
</organism>
<feature type="domain" description="Protein kinase" evidence="24">
    <location>
        <begin position="640"/>
        <end position="924"/>
    </location>
</feature>
<dbReference type="GO" id="GO:0005524">
    <property type="term" value="F:ATP binding"/>
    <property type="evidence" value="ECO:0007669"/>
    <property type="project" value="UniProtKB-UniRule"/>
</dbReference>
<dbReference type="InterPro" id="IPR003598">
    <property type="entry name" value="Ig_sub2"/>
</dbReference>
<feature type="region of interest" description="Disordered" evidence="21">
    <location>
        <begin position="939"/>
        <end position="987"/>
    </location>
</feature>
<comment type="caution">
    <text evidence="26">The sequence shown here is derived from an EMBL/GenBank/DDBJ whole genome shotgun (WGS) entry which is preliminary data.</text>
</comment>